<sequence length="279" mass="31887">MVQHSPNAIAVQARILRETDATYLPIFYLQVQQYNLALQLILQQIMASPPSLQMQILHDTVNTLTLEKQLLWLVPLLHSQIRLLTHTNLLALHPQTSIYLLLQHLLLTQRPVDRIWEIVPTEGVQPKMLWYARMGVFVQNQAWDDMYNLFISSDPNLDRNISIAKLTTTPAIPSRPAGVRKLTAHNSTGVSVCPMDTVAIIEMCVGRNAPHEAARYVIHLREPIEKISWFCRIQYFNEAASIAFQEGNRDALLTVRARAVRHVDTSTLQRIDAYIRQLS</sequence>
<reference evidence="1" key="1">
    <citation type="journal article" date="2014" name="PLoS ONE">
        <title>Transcriptome-Based Identification of ABC Transporters in the Western Tarnished Plant Bug Lygus hesperus.</title>
        <authorList>
            <person name="Hull J.J."/>
            <person name="Chaney K."/>
            <person name="Geib S.M."/>
            <person name="Fabrick J.A."/>
            <person name="Brent C.S."/>
            <person name="Walsh D."/>
            <person name="Lavine L.C."/>
        </authorList>
    </citation>
    <scope>NUCLEOTIDE SEQUENCE</scope>
</reference>
<name>A0A0A9XFY5_LYGHE</name>
<evidence type="ECO:0000313" key="1">
    <source>
        <dbReference type="EMBL" id="JAG19602.1"/>
    </source>
</evidence>
<reference evidence="2" key="3">
    <citation type="journal article" date="2016" name="Gigascience">
        <title>De novo construction of an expanded transcriptome assembly for the western tarnished plant bug, Lygus hesperus.</title>
        <authorList>
            <person name="Tassone E.E."/>
            <person name="Geib S.M."/>
            <person name="Hall B."/>
            <person name="Fabrick J.A."/>
            <person name="Brent C.S."/>
            <person name="Hull J.J."/>
        </authorList>
    </citation>
    <scope>NUCLEOTIDE SEQUENCE</scope>
</reference>
<organism evidence="1">
    <name type="scientific">Lygus hesperus</name>
    <name type="common">Western plant bug</name>
    <dbReference type="NCBI Taxonomy" id="30085"/>
    <lineage>
        <taxon>Eukaryota</taxon>
        <taxon>Metazoa</taxon>
        <taxon>Ecdysozoa</taxon>
        <taxon>Arthropoda</taxon>
        <taxon>Hexapoda</taxon>
        <taxon>Insecta</taxon>
        <taxon>Pterygota</taxon>
        <taxon>Neoptera</taxon>
        <taxon>Paraneoptera</taxon>
        <taxon>Hemiptera</taxon>
        <taxon>Heteroptera</taxon>
        <taxon>Panheteroptera</taxon>
        <taxon>Cimicomorpha</taxon>
        <taxon>Miridae</taxon>
        <taxon>Mirini</taxon>
        <taxon>Lygus</taxon>
    </lineage>
</organism>
<gene>
    <name evidence="1" type="ORF">CM83_98534</name>
    <name evidence="2" type="ORF">g.29456</name>
</gene>
<protein>
    <submittedName>
        <fullName evidence="1">Uncharacterized protein</fullName>
    </submittedName>
</protein>
<dbReference type="AlphaFoldDB" id="A0A0A9XFY5"/>
<reference evidence="1" key="2">
    <citation type="submission" date="2014-07" db="EMBL/GenBank/DDBJ databases">
        <authorList>
            <person name="Hull J."/>
        </authorList>
    </citation>
    <scope>NUCLEOTIDE SEQUENCE</scope>
</reference>
<accession>A0A0A9XFY5</accession>
<evidence type="ECO:0000313" key="2">
    <source>
        <dbReference type="EMBL" id="JAP97078.1"/>
    </source>
</evidence>
<dbReference type="EMBL" id="GDHC01021550">
    <property type="protein sequence ID" value="JAP97078.1"/>
    <property type="molecule type" value="Transcribed_RNA"/>
</dbReference>
<dbReference type="EMBL" id="GBHO01024002">
    <property type="protein sequence ID" value="JAG19602.1"/>
    <property type="molecule type" value="Transcribed_RNA"/>
</dbReference>
<proteinExistence type="predicted"/>